<comment type="caution">
    <text evidence="2">The sequence shown here is derived from an EMBL/GenBank/DDBJ whole genome shotgun (WGS) entry which is preliminary data.</text>
</comment>
<name>A0A445DLT9_ARAHY</name>
<dbReference type="Pfam" id="PF13456">
    <property type="entry name" value="RVT_3"/>
    <property type="match status" value="1"/>
</dbReference>
<evidence type="ECO:0000313" key="3">
    <source>
        <dbReference type="Proteomes" id="UP000289738"/>
    </source>
</evidence>
<reference evidence="2 3" key="1">
    <citation type="submission" date="2019-01" db="EMBL/GenBank/DDBJ databases">
        <title>Sequencing of cultivated peanut Arachis hypogaea provides insights into genome evolution and oil improvement.</title>
        <authorList>
            <person name="Chen X."/>
        </authorList>
    </citation>
    <scope>NUCLEOTIDE SEQUENCE [LARGE SCALE GENOMIC DNA]</scope>
    <source>
        <strain evidence="3">cv. Fuhuasheng</strain>
        <tissue evidence="2">Leaves</tissue>
    </source>
</reference>
<dbReference type="InterPro" id="IPR002156">
    <property type="entry name" value="RNaseH_domain"/>
</dbReference>
<dbReference type="GO" id="GO:0004523">
    <property type="term" value="F:RNA-DNA hybrid ribonuclease activity"/>
    <property type="evidence" value="ECO:0007669"/>
    <property type="project" value="InterPro"/>
</dbReference>
<dbReference type="Gene3D" id="3.30.420.10">
    <property type="entry name" value="Ribonuclease H-like superfamily/Ribonuclease H"/>
    <property type="match status" value="1"/>
</dbReference>
<organism evidence="2 3">
    <name type="scientific">Arachis hypogaea</name>
    <name type="common">Peanut</name>
    <dbReference type="NCBI Taxonomy" id="3818"/>
    <lineage>
        <taxon>Eukaryota</taxon>
        <taxon>Viridiplantae</taxon>
        <taxon>Streptophyta</taxon>
        <taxon>Embryophyta</taxon>
        <taxon>Tracheophyta</taxon>
        <taxon>Spermatophyta</taxon>
        <taxon>Magnoliopsida</taxon>
        <taxon>eudicotyledons</taxon>
        <taxon>Gunneridae</taxon>
        <taxon>Pentapetalae</taxon>
        <taxon>rosids</taxon>
        <taxon>fabids</taxon>
        <taxon>Fabales</taxon>
        <taxon>Fabaceae</taxon>
        <taxon>Papilionoideae</taxon>
        <taxon>50 kb inversion clade</taxon>
        <taxon>dalbergioids sensu lato</taxon>
        <taxon>Dalbergieae</taxon>
        <taxon>Pterocarpus clade</taxon>
        <taxon>Arachis</taxon>
    </lineage>
</organism>
<evidence type="ECO:0000259" key="1">
    <source>
        <dbReference type="Pfam" id="PF13456"/>
    </source>
</evidence>
<dbReference type="InterPro" id="IPR012337">
    <property type="entry name" value="RNaseH-like_sf"/>
</dbReference>
<sequence>MHAELWGIICGLQISLANNFTNLMVKSDSLAAINFIKKGCPTTHPCAPLLLTLASLLDVFIMSNGHIPYKRHNLPFGLHVLEAAPSDIVNFLMLDAASVSLSRRFS</sequence>
<dbReference type="GO" id="GO:0003676">
    <property type="term" value="F:nucleic acid binding"/>
    <property type="evidence" value="ECO:0007669"/>
    <property type="project" value="InterPro"/>
</dbReference>
<protein>
    <recommendedName>
        <fullName evidence="1">RNase H type-1 domain-containing protein</fullName>
    </recommendedName>
</protein>
<feature type="domain" description="RNase H type-1" evidence="1">
    <location>
        <begin position="2"/>
        <end position="60"/>
    </location>
</feature>
<dbReference type="EMBL" id="SDMP01000003">
    <property type="protein sequence ID" value="RYR64140.1"/>
    <property type="molecule type" value="Genomic_DNA"/>
</dbReference>
<proteinExistence type="predicted"/>
<dbReference type="SUPFAM" id="SSF53098">
    <property type="entry name" value="Ribonuclease H-like"/>
    <property type="match status" value="1"/>
</dbReference>
<accession>A0A445DLT9</accession>
<keyword evidence="3" id="KW-1185">Reference proteome</keyword>
<dbReference type="Proteomes" id="UP000289738">
    <property type="component" value="Chromosome A03"/>
</dbReference>
<dbReference type="InterPro" id="IPR036397">
    <property type="entry name" value="RNaseH_sf"/>
</dbReference>
<dbReference type="AlphaFoldDB" id="A0A445DLT9"/>
<gene>
    <name evidence="2" type="ORF">Ahy_A03g010276</name>
</gene>
<evidence type="ECO:0000313" key="2">
    <source>
        <dbReference type="EMBL" id="RYR64140.1"/>
    </source>
</evidence>